<gene>
    <name evidence="2" type="ORF">OUZ56_011905</name>
</gene>
<feature type="region of interest" description="Disordered" evidence="1">
    <location>
        <begin position="82"/>
        <end position="110"/>
    </location>
</feature>
<sequence>MSTVARLAVGGSKSGRDLERRLTARGENHGLYIPNEPARDLLLRNQEEDVGRINPPRVKLTGGVMLHHVSLPPHIWCSTHVSPRAQASEGERQPETNYIVIESDIETESETQRDGLFGDYGFYPPTFKFDPNATQ</sequence>
<evidence type="ECO:0000313" key="3">
    <source>
        <dbReference type="Proteomes" id="UP001234178"/>
    </source>
</evidence>
<comment type="caution">
    <text evidence="2">The sequence shown here is derived from an EMBL/GenBank/DDBJ whole genome shotgun (WGS) entry which is preliminary data.</text>
</comment>
<evidence type="ECO:0000313" key="2">
    <source>
        <dbReference type="EMBL" id="KAK4006747.1"/>
    </source>
</evidence>
<keyword evidence="3" id="KW-1185">Reference proteome</keyword>
<reference evidence="2 3" key="1">
    <citation type="journal article" date="2023" name="Nucleic Acids Res.">
        <title>The hologenome of Daphnia magna reveals possible DNA methylation and microbiome-mediated evolution of the host genome.</title>
        <authorList>
            <person name="Chaturvedi A."/>
            <person name="Li X."/>
            <person name="Dhandapani V."/>
            <person name="Marshall H."/>
            <person name="Kissane S."/>
            <person name="Cuenca-Cambronero M."/>
            <person name="Asole G."/>
            <person name="Calvet F."/>
            <person name="Ruiz-Romero M."/>
            <person name="Marangio P."/>
            <person name="Guigo R."/>
            <person name="Rago D."/>
            <person name="Mirbahai L."/>
            <person name="Eastwood N."/>
            <person name="Colbourne J.K."/>
            <person name="Zhou J."/>
            <person name="Mallon E."/>
            <person name="Orsini L."/>
        </authorList>
    </citation>
    <scope>NUCLEOTIDE SEQUENCE [LARGE SCALE GENOMIC DNA]</scope>
    <source>
        <strain evidence="2">LRV0_1</strain>
    </source>
</reference>
<accession>A0ABQ9Z1H1</accession>
<name>A0ABQ9Z1H1_9CRUS</name>
<evidence type="ECO:0000256" key="1">
    <source>
        <dbReference type="SAM" id="MobiDB-lite"/>
    </source>
</evidence>
<protein>
    <submittedName>
        <fullName evidence="2">Uncharacterized protein</fullName>
    </submittedName>
</protein>
<organism evidence="2 3">
    <name type="scientific">Daphnia magna</name>
    <dbReference type="NCBI Taxonomy" id="35525"/>
    <lineage>
        <taxon>Eukaryota</taxon>
        <taxon>Metazoa</taxon>
        <taxon>Ecdysozoa</taxon>
        <taxon>Arthropoda</taxon>
        <taxon>Crustacea</taxon>
        <taxon>Branchiopoda</taxon>
        <taxon>Diplostraca</taxon>
        <taxon>Cladocera</taxon>
        <taxon>Anomopoda</taxon>
        <taxon>Daphniidae</taxon>
        <taxon>Daphnia</taxon>
    </lineage>
</organism>
<dbReference type="EMBL" id="JAOYFB010000002">
    <property type="protein sequence ID" value="KAK4006747.1"/>
    <property type="molecule type" value="Genomic_DNA"/>
</dbReference>
<dbReference type="Proteomes" id="UP001234178">
    <property type="component" value="Unassembled WGS sequence"/>
</dbReference>
<proteinExistence type="predicted"/>